<keyword evidence="8" id="KW-1185">Reference proteome</keyword>
<dbReference type="InterPro" id="IPR050613">
    <property type="entry name" value="Sec_Metabolite_Reg"/>
</dbReference>
<accession>A0AAF0YJA7</accession>
<dbReference type="Gene3D" id="4.10.240.10">
    <property type="entry name" value="Zn(2)-C6 fungal-type DNA-binding domain"/>
    <property type="match status" value="1"/>
</dbReference>
<organism evidence="7 8">
    <name type="scientific">Vanrija pseudolonga</name>
    <dbReference type="NCBI Taxonomy" id="143232"/>
    <lineage>
        <taxon>Eukaryota</taxon>
        <taxon>Fungi</taxon>
        <taxon>Dikarya</taxon>
        <taxon>Basidiomycota</taxon>
        <taxon>Agaricomycotina</taxon>
        <taxon>Tremellomycetes</taxon>
        <taxon>Trichosporonales</taxon>
        <taxon>Trichosporonaceae</taxon>
        <taxon>Vanrija</taxon>
    </lineage>
</organism>
<keyword evidence="3" id="KW-0539">Nucleus</keyword>
<dbReference type="GO" id="GO:0005634">
    <property type="term" value="C:nucleus"/>
    <property type="evidence" value="ECO:0007669"/>
    <property type="project" value="UniProtKB-SubCell"/>
</dbReference>
<dbReference type="InterPro" id="IPR036864">
    <property type="entry name" value="Zn2-C6_fun-type_DNA-bd_sf"/>
</dbReference>
<evidence type="ECO:0000256" key="2">
    <source>
        <dbReference type="ARBA" id="ARBA00022723"/>
    </source>
</evidence>
<evidence type="ECO:0000256" key="1">
    <source>
        <dbReference type="ARBA" id="ARBA00004123"/>
    </source>
</evidence>
<feature type="region of interest" description="Disordered" evidence="4">
    <location>
        <begin position="626"/>
        <end position="647"/>
    </location>
</feature>
<feature type="compositionally biased region" description="Basic and acidic residues" evidence="4">
    <location>
        <begin position="57"/>
        <end position="66"/>
    </location>
</feature>
<dbReference type="Pfam" id="PF00172">
    <property type="entry name" value="Zn_clus"/>
    <property type="match status" value="1"/>
</dbReference>
<dbReference type="GO" id="GO:0003677">
    <property type="term" value="F:DNA binding"/>
    <property type="evidence" value="ECO:0007669"/>
    <property type="project" value="InterPro"/>
</dbReference>
<keyword evidence="5" id="KW-0472">Membrane</keyword>
<keyword evidence="5" id="KW-1133">Transmembrane helix</keyword>
<dbReference type="RefSeq" id="XP_062632355.1">
    <property type="nucleotide sequence ID" value="XM_062776373.1"/>
</dbReference>
<dbReference type="PROSITE" id="PS00463">
    <property type="entry name" value="ZN2_CY6_FUNGAL_1"/>
    <property type="match status" value="1"/>
</dbReference>
<dbReference type="PANTHER" id="PTHR31001">
    <property type="entry name" value="UNCHARACTERIZED TRANSCRIPTIONAL REGULATORY PROTEIN"/>
    <property type="match status" value="1"/>
</dbReference>
<dbReference type="Proteomes" id="UP000827549">
    <property type="component" value="Chromosome 7"/>
</dbReference>
<dbReference type="GO" id="GO:0006351">
    <property type="term" value="P:DNA-templated transcription"/>
    <property type="evidence" value="ECO:0007669"/>
    <property type="project" value="InterPro"/>
</dbReference>
<dbReference type="SUPFAM" id="SSF57701">
    <property type="entry name" value="Zn2/Cys6 DNA-binding domain"/>
    <property type="match status" value="1"/>
</dbReference>
<dbReference type="SMART" id="SM00066">
    <property type="entry name" value="GAL4"/>
    <property type="match status" value="1"/>
</dbReference>
<dbReference type="PANTHER" id="PTHR31001:SF76">
    <property type="entry name" value="ZN(2)-C6 FUNGAL-TYPE DOMAIN-CONTAINING PROTEIN"/>
    <property type="match status" value="1"/>
</dbReference>
<evidence type="ECO:0000259" key="6">
    <source>
        <dbReference type="PROSITE" id="PS50048"/>
    </source>
</evidence>
<dbReference type="CDD" id="cd12148">
    <property type="entry name" value="fungal_TF_MHR"/>
    <property type="match status" value="1"/>
</dbReference>
<sequence length="699" mass="77705">MSVGRPRHVCEPCRARKIRCDKGTPCGPCLRRRIPSRCTGATGSEAASMPSPRPHSHSPERRREATADSAAADSPYPLSSIAESRGTLPIVFETHEPSGRESESSMVADMLDVFGMGLRTTRERLRRGAPAPPPMSAYLLEHMGRALAILPDEQRSRSLVDIYFAKVDWFTRALHRERYMSEFESLLASPHPQTVRPSWLCLHLGVICLATHMLDASERDALSIPDSECQDLAQTYFLASKELLFASDFYFNQTVEHLQCIILHGVYLCTCYLRPPLTTYPDNTDEGADSHWALLGSAIKIAYNLGLNRLGPENVRDHQWPRPWQDPVQRDIGRRVWWNIVWNDWTLATGYCSTYCVHPSLNFTVLPGNHAAPTSAADHGVQPLDVYTPMSCFIFRRHYDTSQRETIDHRRENAFRDMAYVRRTDRRLETLGASLPPHFQSLSKAQQTAERLGSPTVVYEYLLLRIIHNARLVRLHVPYLVAGYTDPNYRYSADRVIGAAKATLQDLHMAWLECPALLNFWLVLSNSYFAAVVIFINLCYGPDTSKRQSQRNLLRQTVYVFREATGVSVIARNACRILDALLAAERDIAAAPLTAPDPGSELQPLRRAVERILGIGQHEAVPPAAATAVPSSSLSSSPAGEGSAPTTEDIWGEWLMPAADDWGGGGGDLSSLFPPADNASLERLLHLVGLDASFPGGST</sequence>
<dbReference type="EMBL" id="CP086720">
    <property type="protein sequence ID" value="WOO86329.1"/>
    <property type="molecule type" value="Genomic_DNA"/>
</dbReference>
<feature type="domain" description="Zn(2)-C6 fungal-type" evidence="6">
    <location>
        <begin position="9"/>
        <end position="39"/>
    </location>
</feature>
<name>A0AAF0YJA7_9TREE</name>
<keyword evidence="5" id="KW-0812">Transmembrane</keyword>
<dbReference type="SMART" id="SM00906">
    <property type="entry name" value="Fungal_trans"/>
    <property type="match status" value="1"/>
</dbReference>
<evidence type="ECO:0000256" key="3">
    <source>
        <dbReference type="ARBA" id="ARBA00023242"/>
    </source>
</evidence>
<dbReference type="CDD" id="cd00067">
    <property type="entry name" value="GAL4"/>
    <property type="match status" value="1"/>
</dbReference>
<comment type="subcellular location">
    <subcellularLocation>
        <location evidence="1">Nucleus</location>
    </subcellularLocation>
</comment>
<dbReference type="Pfam" id="PF04082">
    <property type="entry name" value="Fungal_trans"/>
    <property type="match status" value="1"/>
</dbReference>
<dbReference type="GeneID" id="87812973"/>
<feature type="compositionally biased region" description="Low complexity" evidence="4">
    <location>
        <begin position="626"/>
        <end position="646"/>
    </location>
</feature>
<dbReference type="AlphaFoldDB" id="A0AAF0YJA7"/>
<evidence type="ECO:0000313" key="8">
    <source>
        <dbReference type="Proteomes" id="UP000827549"/>
    </source>
</evidence>
<keyword evidence="2" id="KW-0479">Metal-binding</keyword>
<evidence type="ECO:0000256" key="5">
    <source>
        <dbReference type="SAM" id="Phobius"/>
    </source>
</evidence>
<protein>
    <submittedName>
        <fullName evidence="7">Transcription factor lepB</fullName>
    </submittedName>
</protein>
<dbReference type="InterPro" id="IPR001138">
    <property type="entry name" value="Zn2Cys6_DnaBD"/>
</dbReference>
<feature type="region of interest" description="Disordered" evidence="4">
    <location>
        <begin position="40"/>
        <end position="81"/>
    </location>
</feature>
<evidence type="ECO:0000313" key="7">
    <source>
        <dbReference type="EMBL" id="WOO86329.1"/>
    </source>
</evidence>
<evidence type="ECO:0000256" key="4">
    <source>
        <dbReference type="SAM" id="MobiDB-lite"/>
    </source>
</evidence>
<dbReference type="GO" id="GO:0008270">
    <property type="term" value="F:zinc ion binding"/>
    <property type="evidence" value="ECO:0007669"/>
    <property type="project" value="InterPro"/>
</dbReference>
<dbReference type="GO" id="GO:0000981">
    <property type="term" value="F:DNA-binding transcription factor activity, RNA polymerase II-specific"/>
    <property type="evidence" value="ECO:0007669"/>
    <property type="project" value="InterPro"/>
</dbReference>
<dbReference type="PROSITE" id="PS50048">
    <property type="entry name" value="ZN2_CY6_FUNGAL_2"/>
    <property type="match status" value="1"/>
</dbReference>
<proteinExistence type="predicted"/>
<reference evidence="7" key="1">
    <citation type="submission" date="2023-10" db="EMBL/GenBank/DDBJ databases">
        <authorList>
            <person name="Noh H."/>
        </authorList>
    </citation>
    <scope>NUCLEOTIDE SEQUENCE</scope>
    <source>
        <strain evidence="7">DUCC4014</strain>
    </source>
</reference>
<gene>
    <name evidence="7" type="primary">lepB_5</name>
    <name evidence="7" type="ORF">LOC62_07G009812</name>
</gene>
<dbReference type="InterPro" id="IPR007219">
    <property type="entry name" value="XnlR_reg_dom"/>
</dbReference>
<feature type="transmembrane region" description="Helical" evidence="5">
    <location>
        <begin position="518"/>
        <end position="540"/>
    </location>
</feature>